<dbReference type="PANTHER" id="PTHR46206">
    <property type="entry name" value="CYTOCHROME P450"/>
    <property type="match status" value="1"/>
</dbReference>
<evidence type="ECO:0000256" key="6">
    <source>
        <dbReference type="ARBA" id="ARBA00022723"/>
    </source>
</evidence>
<comment type="similarity">
    <text evidence="3">Belongs to the cytochrome P450 family.</text>
</comment>
<dbReference type="Gene3D" id="1.10.630.10">
    <property type="entry name" value="Cytochrome P450"/>
    <property type="match status" value="1"/>
</dbReference>
<gene>
    <name evidence="12" type="ORF">QBC37DRAFT_374932</name>
</gene>
<dbReference type="PANTHER" id="PTHR46206:SF5">
    <property type="entry name" value="P450, PUTATIVE (EUROFUNG)-RELATED"/>
    <property type="match status" value="1"/>
</dbReference>
<reference evidence="12" key="1">
    <citation type="journal article" date="2023" name="Mol. Phylogenet. Evol.">
        <title>Genome-scale phylogeny and comparative genomics of the fungal order Sordariales.</title>
        <authorList>
            <person name="Hensen N."/>
            <person name="Bonometti L."/>
            <person name="Westerberg I."/>
            <person name="Brannstrom I.O."/>
            <person name="Guillou S."/>
            <person name="Cros-Aarteil S."/>
            <person name="Calhoun S."/>
            <person name="Haridas S."/>
            <person name="Kuo A."/>
            <person name="Mondo S."/>
            <person name="Pangilinan J."/>
            <person name="Riley R."/>
            <person name="LaButti K."/>
            <person name="Andreopoulos B."/>
            <person name="Lipzen A."/>
            <person name="Chen C."/>
            <person name="Yan M."/>
            <person name="Daum C."/>
            <person name="Ng V."/>
            <person name="Clum A."/>
            <person name="Steindorff A."/>
            <person name="Ohm R.A."/>
            <person name="Martin F."/>
            <person name="Silar P."/>
            <person name="Natvig D.O."/>
            <person name="Lalanne C."/>
            <person name="Gautier V."/>
            <person name="Ament-Velasquez S.L."/>
            <person name="Kruys A."/>
            <person name="Hutchinson M.I."/>
            <person name="Powell A.J."/>
            <person name="Barry K."/>
            <person name="Miller A.N."/>
            <person name="Grigoriev I.V."/>
            <person name="Debuchy R."/>
            <person name="Gladieux P."/>
            <person name="Hiltunen Thoren M."/>
            <person name="Johannesson H."/>
        </authorList>
    </citation>
    <scope>NUCLEOTIDE SEQUENCE</scope>
    <source>
        <strain evidence="12">PSN293</strain>
    </source>
</reference>
<keyword evidence="10" id="KW-0503">Monooxygenase</keyword>
<dbReference type="GO" id="GO:0020037">
    <property type="term" value="F:heme binding"/>
    <property type="evidence" value="ECO:0007669"/>
    <property type="project" value="InterPro"/>
</dbReference>
<evidence type="ECO:0000256" key="11">
    <source>
        <dbReference type="ARBA" id="ARBA00023136"/>
    </source>
</evidence>
<name>A0AAN6Y742_9PEZI</name>
<organism evidence="12 13">
    <name type="scientific">Rhypophila decipiens</name>
    <dbReference type="NCBI Taxonomy" id="261697"/>
    <lineage>
        <taxon>Eukaryota</taxon>
        <taxon>Fungi</taxon>
        <taxon>Dikarya</taxon>
        <taxon>Ascomycota</taxon>
        <taxon>Pezizomycotina</taxon>
        <taxon>Sordariomycetes</taxon>
        <taxon>Sordariomycetidae</taxon>
        <taxon>Sordariales</taxon>
        <taxon>Naviculisporaceae</taxon>
        <taxon>Rhypophila</taxon>
    </lineage>
</organism>
<dbReference type="EMBL" id="MU858125">
    <property type="protein sequence ID" value="KAK4212525.1"/>
    <property type="molecule type" value="Genomic_DNA"/>
</dbReference>
<sequence length="297" mass="33377">MALIDSLRSLGLPFWAGIALWICACYRLHLAMHHAVSMRERLNVTLAKDSKFLGWLLPGWPYIWRGPKILLDNYISGAPLAVKTRETYYIHFSSPAHMTELKDAPEEQLSLHALSKDVFRPEYTMNGLEIDENMRANGSAHFRAFRVILPAQLPSLGPNIFDILARTFDDEFQKATTKHRPKHDDWVRITMSDMAKTVLTAASAYSFFGAELGTDPLFVEAALEYPEDVFLTSEVLGFFPSFLQSVVAPKLMRNHKASNLLASRLSPVVEHRLRQARMDDESCLGGDRAAAATEAVV</sequence>
<evidence type="ECO:0000256" key="5">
    <source>
        <dbReference type="ARBA" id="ARBA00022692"/>
    </source>
</evidence>
<reference evidence="12" key="2">
    <citation type="submission" date="2023-05" db="EMBL/GenBank/DDBJ databases">
        <authorList>
            <consortium name="Lawrence Berkeley National Laboratory"/>
            <person name="Steindorff A."/>
            <person name="Hensen N."/>
            <person name="Bonometti L."/>
            <person name="Westerberg I."/>
            <person name="Brannstrom I.O."/>
            <person name="Guillou S."/>
            <person name="Cros-Aarteil S."/>
            <person name="Calhoun S."/>
            <person name="Haridas S."/>
            <person name="Kuo A."/>
            <person name="Mondo S."/>
            <person name="Pangilinan J."/>
            <person name="Riley R."/>
            <person name="Labutti K."/>
            <person name="Andreopoulos B."/>
            <person name="Lipzen A."/>
            <person name="Chen C."/>
            <person name="Yanf M."/>
            <person name="Daum C."/>
            <person name="Ng V."/>
            <person name="Clum A."/>
            <person name="Ohm R."/>
            <person name="Martin F."/>
            <person name="Silar P."/>
            <person name="Natvig D."/>
            <person name="Lalanne C."/>
            <person name="Gautier V."/>
            <person name="Ament-Velasquez S.L."/>
            <person name="Kruys A."/>
            <person name="Hutchinson M.I."/>
            <person name="Powell A.J."/>
            <person name="Barry K."/>
            <person name="Miller A.N."/>
            <person name="Grigoriev I.V."/>
            <person name="Debuchy R."/>
            <person name="Gladieux P."/>
            <person name="Thoren M.H."/>
            <person name="Johannesson H."/>
        </authorList>
    </citation>
    <scope>NUCLEOTIDE SEQUENCE</scope>
    <source>
        <strain evidence="12">PSN293</strain>
    </source>
</reference>
<keyword evidence="11" id="KW-0472">Membrane</keyword>
<evidence type="ECO:0000256" key="7">
    <source>
        <dbReference type="ARBA" id="ARBA00022989"/>
    </source>
</evidence>
<keyword evidence="8" id="KW-0560">Oxidoreductase</keyword>
<dbReference type="GO" id="GO:0016705">
    <property type="term" value="F:oxidoreductase activity, acting on paired donors, with incorporation or reduction of molecular oxygen"/>
    <property type="evidence" value="ECO:0007669"/>
    <property type="project" value="InterPro"/>
</dbReference>
<dbReference type="AlphaFoldDB" id="A0AAN6Y742"/>
<evidence type="ECO:0000256" key="8">
    <source>
        <dbReference type="ARBA" id="ARBA00023002"/>
    </source>
</evidence>
<comment type="subcellular location">
    <subcellularLocation>
        <location evidence="2">Membrane</location>
    </subcellularLocation>
</comment>
<evidence type="ECO:0000256" key="10">
    <source>
        <dbReference type="ARBA" id="ARBA00023033"/>
    </source>
</evidence>
<dbReference type="GO" id="GO:0016020">
    <property type="term" value="C:membrane"/>
    <property type="evidence" value="ECO:0007669"/>
    <property type="project" value="UniProtKB-SubCell"/>
</dbReference>
<dbReference type="GO" id="GO:0004497">
    <property type="term" value="F:monooxygenase activity"/>
    <property type="evidence" value="ECO:0007669"/>
    <property type="project" value="UniProtKB-KW"/>
</dbReference>
<keyword evidence="13" id="KW-1185">Reference proteome</keyword>
<evidence type="ECO:0000256" key="2">
    <source>
        <dbReference type="ARBA" id="ARBA00004370"/>
    </source>
</evidence>
<proteinExistence type="inferred from homology"/>
<dbReference type="GO" id="GO:0005506">
    <property type="term" value="F:iron ion binding"/>
    <property type="evidence" value="ECO:0007669"/>
    <property type="project" value="InterPro"/>
</dbReference>
<accession>A0AAN6Y742</accession>
<comment type="cofactor">
    <cofactor evidence="1">
        <name>heme</name>
        <dbReference type="ChEBI" id="CHEBI:30413"/>
    </cofactor>
</comment>
<protein>
    <recommendedName>
        <fullName evidence="14">Cytochrome P450</fullName>
    </recommendedName>
</protein>
<dbReference type="InterPro" id="IPR036396">
    <property type="entry name" value="Cyt_P450_sf"/>
</dbReference>
<keyword evidence="9" id="KW-0408">Iron</keyword>
<keyword evidence="5" id="KW-0812">Transmembrane</keyword>
<evidence type="ECO:0000313" key="13">
    <source>
        <dbReference type="Proteomes" id="UP001301769"/>
    </source>
</evidence>
<keyword evidence="4" id="KW-0349">Heme</keyword>
<evidence type="ECO:0000313" key="12">
    <source>
        <dbReference type="EMBL" id="KAK4212525.1"/>
    </source>
</evidence>
<evidence type="ECO:0000256" key="4">
    <source>
        <dbReference type="ARBA" id="ARBA00022617"/>
    </source>
</evidence>
<keyword evidence="7" id="KW-1133">Transmembrane helix</keyword>
<keyword evidence="6" id="KW-0479">Metal-binding</keyword>
<comment type="caution">
    <text evidence="12">The sequence shown here is derived from an EMBL/GenBank/DDBJ whole genome shotgun (WGS) entry which is preliminary data.</text>
</comment>
<dbReference type="Proteomes" id="UP001301769">
    <property type="component" value="Unassembled WGS sequence"/>
</dbReference>
<evidence type="ECO:0008006" key="14">
    <source>
        <dbReference type="Google" id="ProtNLM"/>
    </source>
</evidence>
<evidence type="ECO:0000256" key="1">
    <source>
        <dbReference type="ARBA" id="ARBA00001971"/>
    </source>
</evidence>
<evidence type="ECO:0000256" key="3">
    <source>
        <dbReference type="ARBA" id="ARBA00010617"/>
    </source>
</evidence>
<evidence type="ECO:0000256" key="9">
    <source>
        <dbReference type="ARBA" id="ARBA00023004"/>
    </source>
</evidence>